<protein>
    <submittedName>
        <fullName evidence="2">GNAT family N-acetyltransferase</fullName>
    </submittedName>
</protein>
<dbReference type="OrthoDB" id="9796171at2"/>
<name>A0A3S0APL3_9FLAO</name>
<dbReference type="Gene3D" id="3.40.630.30">
    <property type="match status" value="1"/>
</dbReference>
<dbReference type="AlphaFoldDB" id="A0A3S0APL3"/>
<dbReference type="Pfam" id="PF13673">
    <property type="entry name" value="Acetyltransf_10"/>
    <property type="match status" value="1"/>
</dbReference>
<comment type="caution">
    <text evidence="2">The sequence shown here is derived from an EMBL/GenBank/DDBJ whole genome shotgun (WGS) entry which is preliminary data.</text>
</comment>
<reference evidence="2 3" key="1">
    <citation type="submission" date="2018-11" db="EMBL/GenBank/DDBJ databases">
        <title>Arenibacter aquaticus sp.nov., a marine bacterium isolated from surface seawater in the South China Sea.</title>
        <authorList>
            <person name="Guo J."/>
            <person name="Sun J."/>
        </authorList>
    </citation>
    <scope>NUCLEOTIDE SEQUENCE [LARGE SCALE GENOMIC DNA]</scope>
    <source>
        <strain evidence="2 3">GUO666</strain>
    </source>
</reference>
<keyword evidence="3" id="KW-1185">Reference proteome</keyword>
<dbReference type="PROSITE" id="PS51186">
    <property type="entry name" value="GNAT"/>
    <property type="match status" value="1"/>
</dbReference>
<proteinExistence type="predicted"/>
<feature type="domain" description="N-acetyltransferase" evidence="1">
    <location>
        <begin position="6"/>
        <end position="146"/>
    </location>
</feature>
<keyword evidence="2" id="KW-0808">Transferase</keyword>
<dbReference type="InterPro" id="IPR000182">
    <property type="entry name" value="GNAT_dom"/>
</dbReference>
<dbReference type="CDD" id="cd04301">
    <property type="entry name" value="NAT_SF"/>
    <property type="match status" value="1"/>
</dbReference>
<organism evidence="2 3">
    <name type="scientific">Arenibacter aquaticus</name>
    <dbReference type="NCBI Taxonomy" id="2489054"/>
    <lineage>
        <taxon>Bacteria</taxon>
        <taxon>Pseudomonadati</taxon>
        <taxon>Bacteroidota</taxon>
        <taxon>Flavobacteriia</taxon>
        <taxon>Flavobacteriales</taxon>
        <taxon>Flavobacteriaceae</taxon>
        <taxon>Arenibacter</taxon>
    </lineage>
</organism>
<gene>
    <name evidence="2" type="ORF">EHW67_06610</name>
</gene>
<accession>A0A3S0APL3</accession>
<dbReference type="EMBL" id="RQPJ01000002">
    <property type="protein sequence ID" value="RTE54830.1"/>
    <property type="molecule type" value="Genomic_DNA"/>
</dbReference>
<dbReference type="InterPro" id="IPR016181">
    <property type="entry name" value="Acyl_CoA_acyltransferase"/>
</dbReference>
<dbReference type="RefSeq" id="WP_126161562.1">
    <property type="nucleotide sequence ID" value="NZ_RQPJ01000002.1"/>
</dbReference>
<dbReference type="GO" id="GO:0016747">
    <property type="term" value="F:acyltransferase activity, transferring groups other than amino-acyl groups"/>
    <property type="evidence" value="ECO:0007669"/>
    <property type="project" value="InterPro"/>
</dbReference>
<dbReference type="SUPFAM" id="SSF55729">
    <property type="entry name" value="Acyl-CoA N-acyltransferases (Nat)"/>
    <property type="match status" value="1"/>
</dbReference>
<sequence>MDIRIKTFQELETMELYNILQLRSEVFVVEQNCVYQDLDGKDKLAFHVIGSKNDRVVAYTRVFKPGDYFKEASIGRVVVLNTERHFGYGLDIMKASIQFIKTTFGEVPIHLSAQKYLIKFYSSIGFAAIGEEYLEDGIPHIGMKMN</sequence>
<evidence type="ECO:0000259" key="1">
    <source>
        <dbReference type="PROSITE" id="PS51186"/>
    </source>
</evidence>
<evidence type="ECO:0000313" key="2">
    <source>
        <dbReference type="EMBL" id="RTE54830.1"/>
    </source>
</evidence>
<dbReference type="Proteomes" id="UP000267585">
    <property type="component" value="Unassembled WGS sequence"/>
</dbReference>
<evidence type="ECO:0000313" key="3">
    <source>
        <dbReference type="Proteomes" id="UP000267585"/>
    </source>
</evidence>